<evidence type="ECO:0000313" key="4">
    <source>
        <dbReference type="Proteomes" id="UP000186808"/>
    </source>
</evidence>
<keyword evidence="4" id="KW-1185">Reference proteome</keyword>
<reference evidence="2 4" key="1">
    <citation type="submission" date="2017-01" db="EMBL/GenBank/DDBJ databases">
        <authorList>
            <person name="Varghese N."/>
            <person name="Submissions S."/>
        </authorList>
    </citation>
    <scope>NUCLEOTIDE SEQUENCE [LARGE SCALE GENOMIC DNA]</scope>
    <source>
        <strain evidence="2 4">ATCC 33342</strain>
    </source>
</reference>
<dbReference type="Proteomes" id="UP000186808">
    <property type="component" value="Unassembled WGS sequence"/>
</dbReference>
<dbReference type="OrthoDB" id="5638390at2"/>
<dbReference type="AlphaFoldDB" id="A0A377GGK5"/>
<accession>A0A377GGK5</accession>
<proteinExistence type="predicted"/>
<sequence length="162" mass="18003">MFDKISIGYLTGSQKAIKNHLFSDTLVPQRPFTWGQMFFKPYESPTEYIYCARHTFMSAAFLGLIIFEPMLIVTIPTIVLGVVAILVGVENIGKAADSDSISSWAFDATNYLVQDFCQVIMDLILLPISAMVMLTRGASTALKERGLYDYDAPTSQPLVNTM</sequence>
<keyword evidence="1" id="KW-0812">Transmembrane</keyword>
<evidence type="ECO:0000313" key="5">
    <source>
        <dbReference type="Proteomes" id="UP000254374"/>
    </source>
</evidence>
<dbReference type="EMBL" id="FTNL01000030">
    <property type="protein sequence ID" value="SIR85499.1"/>
    <property type="molecule type" value="Genomic_DNA"/>
</dbReference>
<reference evidence="3 5" key="2">
    <citation type="submission" date="2018-06" db="EMBL/GenBank/DDBJ databases">
        <authorList>
            <consortium name="Pathogen Informatics"/>
            <person name="Doyle S."/>
        </authorList>
    </citation>
    <scope>NUCLEOTIDE SEQUENCE [LARGE SCALE GENOMIC DNA]</scope>
    <source>
        <strain evidence="3 5">NCTC11401</strain>
    </source>
</reference>
<feature type="transmembrane region" description="Helical" evidence="1">
    <location>
        <begin position="59"/>
        <end position="87"/>
    </location>
</feature>
<dbReference type="RefSeq" id="WP_058468093.1">
    <property type="nucleotide sequence ID" value="NZ_CAAAIV010000015.1"/>
</dbReference>
<evidence type="ECO:0000313" key="3">
    <source>
        <dbReference type="EMBL" id="STO23714.1"/>
    </source>
</evidence>
<keyword evidence="1" id="KW-0472">Membrane</keyword>
<dbReference type="EMBL" id="UGGV01000001">
    <property type="protein sequence ID" value="STO23714.1"/>
    <property type="molecule type" value="Genomic_DNA"/>
</dbReference>
<evidence type="ECO:0000256" key="1">
    <source>
        <dbReference type="SAM" id="Phobius"/>
    </source>
</evidence>
<evidence type="ECO:0000313" key="2">
    <source>
        <dbReference type="EMBL" id="SIR85499.1"/>
    </source>
</evidence>
<gene>
    <name evidence="3" type="ORF">NCTC11401_00514</name>
    <name evidence="2" type="ORF">SAMN05421777_13018</name>
</gene>
<organism evidence="3 5">
    <name type="scientific">Fluoribacter gormanii</name>
    <dbReference type="NCBI Taxonomy" id="464"/>
    <lineage>
        <taxon>Bacteria</taxon>
        <taxon>Pseudomonadati</taxon>
        <taxon>Pseudomonadota</taxon>
        <taxon>Gammaproteobacteria</taxon>
        <taxon>Legionellales</taxon>
        <taxon>Legionellaceae</taxon>
        <taxon>Fluoribacter</taxon>
    </lineage>
</organism>
<dbReference type="Proteomes" id="UP000254374">
    <property type="component" value="Unassembled WGS sequence"/>
</dbReference>
<name>A0A377GGK5_9GAMM</name>
<keyword evidence="1" id="KW-1133">Transmembrane helix</keyword>
<protein>
    <submittedName>
        <fullName evidence="3">Uncharacterized protein</fullName>
    </submittedName>
</protein>